<keyword evidence="1" id="KW-0862">Zinc</keyword>
<comment type="caution">
    <text evidence="4">The sequence shown here is derived from an EMBL/GenBank/DDBJ whole genome shotgun (WGS) entry which is preliminary data.</text>
</comment>
<protein>
    <recommendedName>
        <fullName evidence="3">SWIM-type domain-containing protein</fullName>
    </recommendedName>
</protein>
<dbReference type="Pfam" id="PF15299">
    <property type="entry name" value="ALS2CR8"/>
    <property type="match status" value="1"/>
</dbReference>
<keyword evidence="1" id="KW-0863">Zinc-finger</keyword>
<dbReference type="InterPro" id="IPR029309">
    <property type="entry name" value="CaRF"/>
</dbReference>
<dbReference type="AlphaFoldDB" id="A0AA88XD76"/>
<feature type="domain" description="SWIM-type" evidence="3">
    <location>
        <begin position="622"/>
        <end position="658"/>
    </location>
</feature>
<evidence type="ECO:0000256" key="1">
    <source>
        <dbReference type="PROSITE-ProRule" id="PRU00325"/>
    </source>
</evidence>
<dbReference type="PANTHER" id="PTHR47456:SF1">
    <property type="entry name" value="PHD-TYPE DOMAIN-CONTAINING PROTEIN"/>
    <property type="match status" value="1"/>
</dbReference>
<feature type="compositionally biased region" description="Polar residues" evidence="2">
    <location>
        <begin position="846"/>
        <end position="858"/>
    </location>
</feature>
<dbReference type="Pfam" id="PF04434">
    <property type="entry name" value="SWIM"/>
    <property type="match status" value="1"/>
</dbReference>
<organism evidence="4 5">
    <name type="scientific">Pinctada imbricata</name>
    <name type="common">Atlantic pearl-oyster</name>
    <name type="synonym">Pinctada martensii</name>
    <dbReference type="NCBI Taxonomy" id="66713"/>
    <lineage>
        <taxon>Eukaryota</taxon>
        <taxon>Metazoa</taxon>
        <taxon>Spiralia</taxon>
        <taxon>Lophotrochozoa</taxon>
        <taxon>Mollusca</taxon>
        <taxon>Bivalvia</taxon>
        <taxon>Autobranchia</taxon>
        <taxon>Pteriomorphia</taxon>
        <taxon>Pterioida</taxon>
        <taxon>Pterioidea</taxon>
        <taxon>Pteriidae</taxon>
        <taxon>Pinctada</taxon>
    </lineage>
</organism>
<feature type="compositionally biased region" description="Basic and acidic residues" evidence="2">
    <location>
        <begin position="109"/>
        <end position="119"/>
    </location>
</feature>
<dbReference type="GO" id="GO:0008270">
    <property type="term" value="F:zinc ion binding"/>
    <property type="evidence" value="ECO:0007669"/>
    <property type="project" value="UniProtKB-KW"/>
</dbReference>
<dbReference type="InterPro" id="IPR048324">
    <property type="entry name" value="ZSWIM1-3_RNaseH-like"/>
</dbReference>
<keyword evidence="1" id="KW-0479">Metal-binding</keyword>
<dbReference type="Proteomes" id="UP001186944">
    <property type="component" value="Unassembled WGS sequence"/>
</dbReference>
<evidence type="ECO:0000259" key="3">
    <source>
        <dbReference type="PROSITE" id="PS50966"/>
    </source>
</evidence>
<dbReference type="GO" id="GO:0003700">
    <property type="term" value="F:DNA-binding transcription factor activity"/>
    <property type="evidence" value="ECO:0007669"/>
    <property type="project" value="InterPro"/>
</dbReference>
<sequence>MTALAAVMTAEQTGWCGFFTSFENSHEGFVDSKEQLDELVWRFAAETKSCFTSVKTSTNFGNTDITKKQHKVQWCDKQELPDHPYIVVHTERFECHHGPDRNKSKKEKAKTNQEGDHHTYQKRRYHTQKTKKLGCPAAIVAKEIIFFTEYKGSVSKYKREQISKEIRKKIGEGDLPQFQRQILVKLPTKHENHLPGEVAEISLPVDKRVTSKVEEYVSEGFTSSSCIRSLIELFVRNELFIGQKCPSWIDRRFFPTQRDISNAIYSAKMKAMKSKYDQENLQAHIDDWAKERPEDSFSFSATEVNSENVEETSGGFFFLYQSSWQKRLLNLYGNELCLLDATYRTTKYAIPLFFLCVKTNVDYSVVAVFACQSENSHTIAKALRLIKEWNPNWNPKHFMTDLCEAELNAIATCFPDCHSFICDFHREQAWGRWLKASKHGLNKNKDDILPLLRRIARASSQTDFDQAISNLMENRFWEQQKDFRDWFTNTWLKNVQKWAWVYRQDRLLVNINTNNGVERQNRTLKYDFLSKYTDRTLTGMLTTVIKRFLPDQYRKYLDVNIKASAYYKRYNENLPLFLHNRPKEFIDHCRKRLSSAEEVEGKIEVGDGMFTVQSFTDPYSTYVVTLGTETDVPSCQCHDWLHSHWPCKHMLAVVMHYPGNSWDDLAAHYRNNVMFVLDHLCVEDIGFKVSSGNQLIPDSDESIDYVDGESTVVTPGTEDISIKTEEVESKDLLAVIREELEHIKALTYLEVPVSVQTKVLEELTMVRVILNEAVPSEHQLPLLHSKETVKSSGKAPFNIIKRKSKPALRKASTVRRKFKELPSRRKRKVAVKRDQCNPMKKMKLSSPVTESSPGNEQGTIYYHSMRPITSP</sequence>
<gene>
    <name evidence="4" type="ORF">FSP39_014287</name>
</gene>
<evidence type="ECO:0000256" key="2">
    <source>
        <dbReference type="SAM" id="MobiDB-lite"/>
    </source>
</evidence>
<keyword evidence="5" id="KW-1185">Reference proteome</keyword>
<evidence type="ECO:0000313" key="4">
    <source>
        <dbReference type="EMBL" id="KAK3083109.1"/>
    </source>
</evidence>
<feature type="region of interest" description="Disordered" evidence="2">
    <location>
        <begin position="823"/>
        <end position="871"/>
    </location>
</feature>
<reference evidence="4" key="1">
    <citation type="submission" date="2019-08" db="EMBL/GenBank/DDBJ databases">
        <title>The improved chromosome-level genome for the pearl oyster Pinctada fucata martensii using PacBio sequencing and Hi-C.</title>
        <authorList>
            <person name="Zheng Z."/>
        </authorList>
    </citation>
    <scope>NUCLEOTIDE SEQUENCE</scope>
    <source>
        <strain evidence="4">ZZ-2019</strain>
        <tissue evidence="4">Adductor muscle</tissue>
    </source>
</reference>
<dbReference type="Pfam" id="PF21056">
    <property type="entry name" value="ZSWIM1-3_RNaseH-like"/>
    <property type="match status" value="1"/>
</dbReference>
<dbReference type="InterPro" id="IPR007527">
    <property type="entry name" value="Znf_SWIM"/>
</dbReference>
<evidence type="ECO:0000313" key="5">
    <source>
        <dbReference type="Proteomes" id="UP001186944"/>
    </source>
</evidence>
<feature type="region of interest" description="Disordered" evidence="2">
    <location>
        <begin position="96"/>
        <end position="127"/>
    </location>
</feature>
<name>A0AA88XD76_PINIB</name>
<proteinExistence type="predicted"/>
<dbReference type="PANTHER" id="PTHR47456">
    <property type="entry name" value="PHD-TYPE DOMAIN-CONTAINING PROTEIN"/>
    <property type="match status" value="1"/>
</dbReference>
<dbReference type="EMBL" id="VSWD01000014">
    <property type="protein sequence ID" value="KAK3083109.1"/>
    <property type="molecule type" value="Genomic_DNA"/>
</dbReference>
<dbReference type="PROSITE" id="PS50966">
    <property type="entry name" value="ZF_SWIM"/>
    <property type="match status" value="1"/>
</dbReference>
<accession>A0AA88XD76</accession>